<dbReference type="KEGG" id="tgr:Tgr7_1578"/>
<accession>B8GRV8</accession>
<gene>
    <name evidence="3" type="ordered locus">Tgr7_1578</name>
</gene>
<dbReference type="SUPFAM" id="SSF53807">
    <property type="entry name" value="Helical backbone' metal receptor"/>
    <property type="match status" value="1"/>
</dbReference>
<proteinExistence type="predicted"/>
<dbReference type="NCBIfam" id="NF038402">
    <property type="entry name" value="TroA_like"/>
    <property type="match status" value="1"/>
</dbReference>
<dbReference type="AlphaFoldDB" id="B8GRV8"/>
<dbReference type="PANTHER" id="PTHR30535:SF34">
    <property type="entry name" value="MOLYBDATE-BINDING PROTEIN MOLA"/>
    <property type="match status" value="1"/>
</dbReference>
<dbReference type="InterPro" id="IPR054828">
    <property type="entry name" value="Vit_B12_bind_prot"/>
</dbReference>
<dbReference type="STRING" id="396588.Tgr7_1578"/>
<evidence type="ECO:0000313" key="3">
    <source>
        <dbReference type="EMBL" id="ACL72662.1"/>
    </source>
</evidence>
<feature type="domain" description="Fe/B12 periplasmic-binding" evidence="2">
    <location>
        <begin position="60"/>
        <end position="309"/>
    </location>
</feature>
<dbReference type="Pfam" id="PF01497">
    <property type="entry name" value="Peripla_BP_2"/>
    <property type="match status" value="1"/>
</dbReference>
<keyword evidence="1" id="KW-0732">Signal</keyword>
<dbReference type="EMBL" id="CP001339">
    <property type="protein sequence ID" value="ACL72662.1"/>
    <property type="molecule type" value="Genomic_DNA"/>
</dbReference>
<dbReference type="InterPro" id="IPR050902">
    <property type="entry name" value="ABC_Transporter_SBP"/>
</dbReference>
<name>B8GRV8_THISH</name>
<organism evidence="3 4">
    <name type="scientific">Thioalkalivibrio sulfidiphilus (strain HL-EbGR7)</name>
    <dbReference type="NCBI Taxonomy" id="396588"/>
    <lineage>
        <taxon>Bacteria</taxon>
        <taxon>Pseudomonadati</taxon>
        <taxon>Pseudomonadota</taxon>
        <taxon>Gammaproteobacteria</taxon>
        <taxon>Chromatiales</taxon>
        <taxon>Ectothiorhodospiraceae</taxon>
        <taxon>Thioalkalivibrio</taxon>
    </lineage>
</organism>
<dbReference type="eggNOG" id="COG0614">
    <property type="taxonomic scope" value="Bacteria"/>
</dbReference>
<dbReference type="CDD" id="cd01144">
    <property type="entry name" value="BtuF"/>
    <property type="match status" value="1"/>
</dbReference>
<dbReference type="PANTHER" id="PTHR30535">
    <property type="entry name" value="VITAMIN B12-BINDING PROTEIN"/>
    <property type="match status" value="1"/>
</dbReference>
<evidence type="ECO:0000259" key="2">
    <source>
        <dbReference type="PROSITE" id="PS50983"/>
    </source>
</evidence>
<dbReference type="OrthoDB" id="6495095at2"/>
<dbReference type="Proteomes" id="UP000002383">
    <property type="component" value="Chromosome"/>
</dbReference>
<dbReference type="GO" id="GO:0071281">
    <property type="term" value="P:cellular response to iron ion"/>
    <property type="evidence" value="ECO:0007669"/>
    <property type="project" value="TreeGrafter"/>
</dbReference>
<reference evidence="3 4" key="1">
    <citation type="journal article" date="2011" name="Stand. Genomic Sci.">
        <title>Complete genome sequence of 'Thioalkalivibrio sulfidophilus' HL-EbGr7.</title>
        <authorList>
            <person name="Muyzer G."/>
            <person name="Sorokin D.Y."/>
            <person name="Mavromatis K."/>
            <person name="Lapidus A."/>
            <person name="Clum A."/>
            <person name="Ivanova N."/>
            <person name="Pati A."/>
            <person name="d'Haeseleer P."/>
            <person name="Woyke T."/>
            <person name="Kyrpides N.C."/>
        </authorList>
    </citation>
    <scope>NUCLEOTIDE SEQUENCE [LARGE SCALE GENOMIC DNA]</scope>
    <source>
        <strain evidence="3 4">HL-EbGR7</strain>
    </source>
</reference>
<protein>
    <submittedName>
        <fullName evidence="3">Putative vitamin B12 transport protein</fullName>
    </submittedName>
</protein>
<dbReference type="InterPro" id="IPR002491">
    <property type="entry name" value="ABC_transptr_periplasmic_BD"/>
</dbReference>
<sequence precursor="true">MNPTQHASLDTRQHPAPPLRRLARVLVLLCLAALPLQALGEIRVSDDTGRELVLAQPAQRVVSLSPHLTEILFHIGAGDRLVGTVSFSDHPEAAAELPVVGSAGQLDLERILSLRPDLVLAWQSGNPPRQVARLEALGIPVYRNEPRRLEDLARTLERLSLVTDRQAAGRDQAIALRAGVEALQTRYAERPPVRLFYQIWDQPLMTINDAHLIGEVIDLCGGVNVFGSETALAPRVSREAVLAANPEVIVAGGSGEDNHGWLEDWRRWQGLTAVQRENLFFIPPSLIQRHTPRILEGAELLCQHLDEARARRSEVSP</sequence>
<dbReference type="HOGENOM" id="CLU_038034_2_5_6"/>
<evidence type="ECO:0000313" key="4">
    <source>
        <dbReference type="Proteomes" id="UP000002383"/>
    </source>
</evidence>
<dbReference type="Gene3D" id="3.40.50.1980">
    <property type="entry name" value="Nitrogenase molybdenum iron protein domain"/>
    <property type="match status" value="2"/>
</dbReference>
<dbReference type="PROSITE" id="PS50983">
    <property type="entry name" value="FE_B12_PBP"/>
    <property type="match status" value="1"/>
</dbReference>
<dbReference type="RefSeq" id="WP_012638145.1">
    <property type="nucleotide sequence ID" value="NC_011901.1"/>
</dbReference>
<evidence type="ECO:0000256" key="1">
    <source>
        <dbReference type="ARBA" id="ARBA00022729"/>
    </source>
</evidence>
<keyword evidence="4" id="KW-1185">Reference proteome</keyword>